<proteinExistence type="predicted"/>
<protein>
    <recommendedName>
        <fullName evidence="1">Carrier domain-containing protein</fullName>
    </recommendedName>
</protein>
<organism evidence="2 3">
    <name type="scientific">Aspergillus eucalypticola (strain CBS 122712 / IBT 29274)</name>
    <dbReference type="NCBI Taxonomy" id="1448314"/>
    <lineage>
        <taxon>Eukaryota</taxon>
        <taxon>Fungi</taxon>
        <taxon>Dikarya</taxon>
        <taxon>Ascomycota</taxon>
        <taxon>Pezizomycotina</taxon>
        <taxon>Eurotiomycetes</taxon>
        <taxon>Eurotiomycetidae</taxon>
        <taxon>Eurotiales</taxon>
        <taxon>Aspergillaceae</taxon>
        <taxon>Aspergillus</taxon>
        <taxon>Aspergillus subgen. Circumdati</taxon>
    </lineage>
</organism>
<dbReference type="PROSITE" id="PS50075">
    <property type="entry name" value="CARRIER"/>
    <property type="match status" value="1"/>
</dbReference>
<dbReference type="InterPro" id="IPR009081">
    <property type="entry name" value="PP-bd_ACP"/>
</dbReference>
<dbReference type="OrthoDB" id="329835at2759"/>
<comment type="caution">
    <text evidence="2">The sequence shown here is derived from an EMBL/GenBank/DDBJ whole genome shotgun (WGS) entry which is preliminary data.</text>
</comment>
<dbReference type="VEuPathDB" id="FungiDB:BO83DRAFT_422713"/>
<dbReference type="Proteomes" id="UP000246171">
    <property type="component" value="Unassembled WGS sequence"/>
</dbReference>
<dbReference type="EMBL" id="MSFU01000002">
    <property type="protein sequence ID" value="PWY84064.1"/>
    <property type="molecule type" value="Genomic_DNA"/>
</dbReference>
<evidence type="ECO:0000259" key="1">
    <source>
        <dbReference type="PROSITE" id="PS50075"/>
    </source>
</evidence>
<dbReference type="GeneID" id="37057018"/>
<name>A0A317WC74_ASPEC</name>
<dbReference type="RefSeq" id="XP_025392619.1">
    <property type="nucleotide sequence ID" value="XM_025535056.1"/>
</dbReference>
<dbReference type="InterPro" id="IPR036736">
    <property type="entry name" value="ACP-like_sf"/>
</dbReference>
<sequence>MKLGGVHPINEDKLIQIMNMALVNQRPCTWASRYDHLSGSHILTGVEFISLQGQQDRGFEAAGEGKSETQNAAAHLPEDIARALRDNQNVESSLDALRAVVSKKMSNLILLPETDLKADQPLGDSGLDSMLAAEFRTFIFRMFEVDIPFLVLLKRSTTVNHLVDMIAQSLRANA</sequence>
<dbReference type="Pfam" id="PF00550">
    <property type="entry name" value="PP-binding"/>
    <property type="match status" value="1"/>
</dbReference>
<dbReference type="AlphaFoldDB" id="A0A317WC74"/>
<feature type="domain" description="Carrier" evidence="1">
    <location>
        <begin position="88"/>
        <end position="170"/>
    </location>
</feature>
<dbReference type="SUPFAM" id="SSF47336">
    <property type="entry name" value="ACP-like"/>
    <property type="match status" value="1"/>
</dbReference>
<accession>A0A317WC74</accession>
<keyword evidence="3" id="KW-1185">Reference proteome</keyword>
<dbReference type="Gene3D" id="1.10.1200.10">
    <property type="entry name" value="ACP-like"/>
    <property type="match status" value="1"/>
</dbReference>
<evidence type="ECO:0000313" key="2">
    <source>
        <dbReference type="EMBL" id="PWY84064.1"/>
    </source>
</evidence>
<gene>
    <name evidence="2" type="ORF">BO83DRAFT_422713</name>
</gene>
<reference evidence="2" key="1">
    <citation type="submission" date="2016-12" db="EMBL/GenBank/DDBJ databases">
        <title>The genomes of Aspergillus section Nigri reveals drivers in fungal speciation.</title>
        <authorList>
            <consortium name="DOE Joint Genome Institute"/>
            <person name="Vesth T.C."/>
            <person name="Nybo J."/>
            <person name="Theobald S."/>
            <person name="Brandl J."/>
            <person name="Frisvad J.C."/>
            <person name="Nielsen K.F."/>
            <person name="Lyhne E.K."/>
            <person name="Kogle M.E."/>
            <person name="Kuo A."/>
            <person name="Riley R."/>
            <person name="Clum A."/>
            <person name="Nolan M."/>
            <person name="Lipzen A."/>
            <person name="Salamov A."/>
            <person name="Henrissat B."/>
            <person name="Wiebenga A."/>
            <person name="De vries R.P."/>
            <person name="Grigoriev I.V."/>
            <person name="Mortensen U.H."/>
            <person name="Andersen M.R."/>
            <person name="Baker S.E."/>
        </authorList>
    </citation>
    <scope>NUCLEOTIDE SEQUENCE</scope>
    <source>
        <strain evidence="2">CBS 122712</strain>
    </source>
</reference>
<evidence type="ECO:0000313" key="3">
    <source>
        <dbReference type="Proteomes" id="UP000246171"/>
    </source>
</evidence>